<evidence type="ECO:0000256" key="2">
    <source>
        <dbReference type="ARBA" id="ARBA00006236"/>
    </source>
</evidence>
<dbReference type="Proteomes" id="UP000539350">
    <property type="component" value="Unassembled WGS sequence"/>
</dbReference>
<accession>A0A7W2TYA6</accession>
<dbReference type="InterPro" id="IPR020846">
    <property type="entry name" value="MFS_dom"/>
</dbReference>
<sequence>MNSTNSISLAVVFALGFTMMLGPFAIDTYLPAFPLIAESLGVTIHQVSLSISIYLMGFSIGQLSGGALSDRYGRRRVLVTGLCVFSAASFFLSQVESIEMLLLGRLLQSIGGGWTGVSIPALVRDRVDGLQAAKMFSMIGLVSIIAPAIAPAIGAALLEVGDWGLVFIALGSYALCLLPLLWLTVFRGPRSHKLSPDGVSVMQRYIGVLKMPAALPYIFWQAASFGGLIMFVTYASFIYQGHFGQSRGMFTFLFACNIFAMFSCNLLNRLLLNRYQPAQIKFVATCAQSSAGLLLLCAALFDWSVWGFLPAMMLYAGTLGAISPNIMASYLEYFPRSSASASAVMGTAQFGLGGLASALSNLLPESLLSVVSCIAACAIGSVSCMLWSRRRAALTKAKAS</sequence>
<dbReference type="NCBIfam" id="TIGR00710">
    <property type="entry name" value="efflux_Bcr_CflA"/>
    <property type="match status" value="1"/>
</dbReference>
<evidence type="ECO:0000259" key="9">
    <source>
        <dbReference type="PROSITE" id="PS50850"/>
    </source>
</evidence>
<feature type="domain" description="Major facilitator superfamily (MFS) profile" evidence="9">
    <location>
        <begin position="11"/>
        <end position="400"/>
    </location>
</feature>
<keyword evidence="3 8" id="KW-0813">Transport</keyword>
<organism evidence="10 11">
    <name type="scientific">Sediminihaliea albiluteola</name>
    <dbReference type="NCBI Taxonomy" id="2758564"/>
    <lineage>
        <taxon>Bacteria</taxon>
        <taxon>Pseudomonadati</taxon>
        <taxon>Pseudomonadota</taxon>
        <taxon>Gammaproteobacteria</taxon>
        <taxon>Cellvibrionales</taxon>
        <taxon>Halieaceae</taxon>
        <taxon>Sediminihaliea</taxon>
    </lineage>
</organism>
<dbReference type="InterPro" id="IPR011701">
    <property type="entry name" value="MFS"/>
</dbReference>
<comment type="similarity">
    <text evidence="2 8">Belongs to the major facilitator superfamily. Bcr/CmlA family.</text>
</comment>
<dbReference type="InterPro" id="IPR050189">
    <property type="entry name" value="MFS_Efflux_Transporters"/>
</dbReference>
<keyword evidence="4" id="KW-1003">Cell membrane</keyword>
<dbReference type="AlphaFoldDB" id="A0A7W2TYA6"/>
<feature type="transmembrane region" description="Helical" evidence="8">
    <location>
        <begin position="77"/>
        <end position="95"/>
    </location>
</feature>
<dbReference type="SUPFAM" id="SSF103473">
    <property type="entry name" value="MFS general substrate transporter"/>
    <property type="match status" value="1"/>
</dbReference>
<dbReference type="GO" id="GO:0042910">
    <property type="term" value="F:xenobiotic transmembrane transporter activity"/>
    <property type="evidence" value="ECO:0007669"/>
    <property type="project" value="InterPro"/>
</dbReference>
<feature type="transmembrane region" description="Helical" evidence="8">
    <location>
        <begin position="163"/>
        <end position="185"/>
    </location>
</feature>
<evidence type="ECO:0000256" key="8">
    <source>
        <dbReference type="RuleBase" id="RU365088"/>
    </source>
</evidence>
<dbReference type="Gene3D" id="1.20.1720.10">
    <property type="entry name" value="Multidrug resistance protein D"/>
    <property type="match status" value="1"/>
</dbReference>
<keyword evidence="5 8" id="KW-0812">Transmembrane</keyword>
<dbReference type="PROSITE" id="PS00216">
    <property type="entry name" value="SUGAR_TRANSPORT_1"/>
    <property type="match status" value="1"/>
</dbReference>
<comment type="caution">
    <text evidence="8">Lacks conserved residue(s) required for the propagation of feature annotation.</text>
</comment>
<dbReference type="EMBL" id="JACFXU010000018">
    <property type="protein sequence ID" value="MBA6414178.1"/>
    <property type="molecule type" value="Genomic_DNA"/>
</dbReference>
<evidence type="ECO:0000256" key="7">
    <source>
        <dbReference type="ARBA" id="ARBA00023136"/>
    </source>
</evidence>
<evidence type="ECO:0000256" key="1">
    <source>
        <dbReference type="ARBA" id="ARBA00004651"/>
    </source>
</evidence>
<dbReference type="InterPro" id="IPR036259">
    <property type="entry name" value="MFS_trans_sf"/>
</dbReference>
<keyword evidence="11" id="KW-1185">Reference proteome</keyword>
<evidence type="ECO:0000256" key="4">
    <source>
        <dbReference type="ARBA" id="ARBA00022475"/>
    </source>
</evidence>
<dbReference type="InterPro" id="IPR005829">
    <property type="entry name" value="Sugar_transporter_CS"/>
</dbReference>
<reference evidence="10 11" key="1">
    <citation type="submission" date="2020-07" db="EMBL/GenBank/DDBJ databases">
        <title>Halieaceae bacterium, F7430, whole genome shotgun sequencing project.</title>
        <authorList>
            <person name="Jiang S."/>
            <person name="Liu Z.W."/>
            <person name="Du Z.J."/>
        </authorList>
    </citation>
    <scope>NUCLEOTIDE SEQUENCE [LARGE SCALE GENOMIC DNA]</scope>
    <source>
        <strain evidence="10 11">F7430</strain>
    </source>
</reference>
<evidence type="ECO:0000256" key="3">
    <source>
        <dbReference type="ARBA" id="ARBA00022448"/>
    </source>
</evidence>
<feature type="transmembrane region" description="Helical" evidence="8">
    <location>
        <begin position="249"/>
        <end position="268"/>
    </location>
</feature>
<dbReference type="PANTHER" id="PTHR43124">
    <property type="entry name" value="PURINE EFFLUX PUMP PBUE"/>
    <property type="match status" value="1"/>
</dbReference>
<protein>
    <recommendedName>
        <fullName evidence="8">Bcr/CflA family efflux transporter</fullName>
    </recommendedName>
</protein>
<dbReference type="PROSITE" id="PS50850">
    <property type="entry name" value="MFS"/>
    <property type="match status" value="1"/>
</dbReference>
<feature type="transmembrane region" description="Helical" evidence="8">
    <location>
        <begin position="214"/>
        <end position="237"/>
    </location>
</feature>
<feature type="transmembrane region" description="Helical" evidence="8">
    <location>
        <begin position="7"/>
        <end position="26"/>
    </location>
</feature>
<evidence type="ECO:0000256" key="5">
    <source>
        <dbReference type="ARBA" id="ARBA00022692"/>
    </source>
</evidence>
<dbReference type="RefSeq" id="WP_182175425.1">
    <property type="nucleotide sequence ID" value="NZ_JACFXU010000018.1"/>
</dbReference>
<comment type="subcellular location">
    <subcellularLocation>
        <location evidence="8">Cell inner membrane</location>
        <topology evidence="8">Multi-pass membrane protein</topology>
    </subcellularLocation>
    <subcellularLocation>
        <location evidence="1">Cell membrane</location>
        <topology evidence="1">Multi-pass membrane protein</topology>
    </subcellularLocation>
</comment>
<keyword evidence="6 8" id="KW-1133">Transmembrane helix</keyword>
<comment type="caution">
    <text evidence="10">The sequence shown here is derived from an EMBL/GenBank/DDBJ whole genome shotgun (WGS) entry which is preliminary data.</text>
</comment>
<dbReference type="InterPro" id="IPR004812">
    <property type="entry name" value="Efflux_drug-R_Bcr/CmlA"/>
</dbReference>
<feature type="transmembrane region" description="Helical" evidence="8">
    <location>
        <begin position="135"/>
        <end position="157"/>
    </location>
</feature>
<name>A0A7W2TYA6_9GAMM</name>
<proteinExistence type="inferred from homology"/>
<feature type="transmembrane region" description="Helical" evidence="8">
    <location>
        <begin position="32"/>
        <end position="56"/>
    </location>
</feature>
<dbReference type="Pfam" id="PF07690">
    <property type="entry name" value="MFS_1"/>
    <property type="match status" value="1"/>
</dbReference>
<keyword evidence="7 8" id="KW-0472">Membrane</keyword>
<feature type="transmembrane region" description="Helical" evidence="8">
    <location>
        <begin position="101"/>
        <end position="123"/>
    </location>
</feature>
<feature type="transmembrane region" description="Helical" evidence="8">
    <location>
        <begin position="366"/>
        <end position="388"/>
    </location>
</feature>
<dbReference type="GO" id="GO:0005886">
    <property type="term" value="C:plasma membrane"/>
    <property type="evidence" value="ECO:0007669"/>
    <property type="project" value="UniProtKB-SubCell"/>
</dbReference>
<evidence type="ECO:0000313" key="11">
    <source>
        <dbReference type="Proteomes" id="UP000539350"/>
    </source>
</evidence>
<evidence type="ECO:0000313" key="10">
    <source>
        <dbReference type="EMBL" id="MBA6414178.1"/>
    </source>
</evidence>
<dbReference type="GO" id="GO:1990961">
    <property type="term" value="P:xenobiotic detoxification by transmembrane export across the plasma membrane"/>
    <property type="evidence" value="ECO:0007669"/>
    <property type="project" value="InterPro"/>
</dbReference>
<dbReference type="PANTHER" id="PTHR43124:SF3">
    <property type="entry name" value="CHLORAMPHENICOL EFFLUX PUMP RV0191"/>
    <property type="match status" value="1"/>
</dbReference>
<evidence type="ECO:0000256" key="6">
    <source>
        <dbReference type="ARBA" id="ARBA00022989"/>
    </source>
</evidence>
<keyword evidence="8" id="KW-0997">Cell inner membrane</keyword>
<gene>
    <name evidence="10" type="ORF">H2508_13770</name>
</gene>